<name>A0A7K0EJF9_9BACT</name>
<keyword evidence="1" id="KW-1133">Transmembrane helix</keyword>
<evidence type="ECO:0000313" key="3">
    <source>
        <dbReference type="Proteomes" id="UP000441754"/>
    </source>
</evidence>
<feature type="transmembrane region" description="Helical" evidence="1">
    <location>
        <begin position="28"/>
        <end position="44"/>
    </location>
</feature>
<evidence type="ECO:0000256" key="1">
    <source>
        <dbReference type="SAM" id="Phobius"/>
    </source>
</evidence>
<dbReference type="Proteomes" id="UP000441754">
    <property type="component" value="Unassembled WGS sequence"/>
</dbReference>
<protein>
    <recommendedName>
        <fullName evidence="4">Transmembrane 220 family protein</fullName>
    </recommendedName>
</protein>
<proteinExistence type="predicted"/>
<dbReference type="PANTHER" id="PTHR34262">
    <property type="entry name" value="TRANSMEMBRANE PROTEIN 220"/>
    <property type="match status" value="1"/>
</dbReference>
<dbReference type="EMBL" id="WJXZ01000006">
    <property type="protein sequence ID" value="MRS61872.1"/>
    <property type="molecule type" value="Genomic_DNA"/>
</dbReference>
<dbReference type="AlphaFoldDB" id="A0A7K0EJF9"/>
<dbReference type="OrthoDB" id="329078at2"/>
<comment type="caution">
    <text evidence="2">The sequence shown here is derived from an EMBL/GenBank/DDBJ whole genome shotgun (WGS) entry which is preliminary data.</text>
</comment>
<gene>
    <name evidence="2" type="ORF">GJJ30_11285</name>
</gene>
<keyword evidence="3" id="KW-1185">Reference proteome</keyword>
<keyword evidence="1" id="KW-0472">Membrane</keyword>
<dbReference type="PANTHER" id="PTHR34262:SF1">
    <property type="entry name" value="TRANSMEMBRANE PROTEIN 220"/>
    <property type="match status" value="1"/>
</dbReference>
<evidence type="ECO:0000313" key="2">
    <source>
        <dbReference type="EMBL" id="MRS61872.1"/>
    </source>
</evidence>
<sequence>MRKFIAIFFGLLFVLFAAFQYNDPDPQVWIPIYGFAAIASFLAFGNVARPWFYIVAGIVYLGVAVYWWPPKFEGFLLDEMGMKTVNIELARESGGLAICGAVMFLLAVLTRESFSRTR</sequence>
<keyword evidence="1" id="KW-0812">Transmembrane</keyword>
<accession>A0A7K0EJF9</accession>
<dbReference type="Pfam" id="PF15071">
    <property type="entry name" value="TMEM220"/>
    <property type="match status" value="1"/>
</dbReference>
<dbReference type="RefSeq" id="WP_154175262.1">
    <property type="nucleotide sequence ID" value="NZ_WJXZ01000006.1"/>
</dbReference>
<reference evidence="2 3" key="1">
    <citation type="journal article" date="2018" name="Antonie Van Leeuwenhoek">
        <title>Larkinella terrae sp. nov., isolated from soil on Jeju Island, South Korea.</title>
        <authorList>
            <person name="Ten L.N."/>
            <person name="Jeon J."/>
            <person name="Park S.J."/>
            <person name="Park S."/>
            <person name="Lee S.Y."/>
            <person name="Kim M.K."/>
            <person name="Jung H.Y."/>
        </authorList>
    </citation>
    <scope>NUCLEOTIDE SEQUENCE [LARGE SCALE GENOMIC DNA]</scope>
    <source>
        <strain evidence="2 3">KCTC 52001</strain>
    </source>
</reference>
<organism evidence="2 3">
    <name type="scientific">Larkinella terrae</name>
    <dbReference type="NCBI Taxonomy" id="2025311"/>
    <lineage>
        <taxon>Bacteria</taxon>
        <taxon>Pseudomonadati</taxon>
        <taxon>Bacteroidota</taxon>
        <taxon>Cytophagia</taxon>
        <taxon>Cytophagales</taxon>
        <taxon>Spirosomataceae</taxon>
        <taxon>Larkinella</taxon>
    </lineage>
</organism>
<feature type="transmembrane region" description="Helical" evidence="1">
    <location>
        <begin position="51"/>
        <end position="69"/>
    </location>
</feature>
<feature type="transmembrane region" description="Helical" evidence="1">
    <location>
        <begin position="89"/>
        <end position="109"/>
    </location>
</feature>
<evidence type="ECO:0008006" key="4">
    <source>
        <dbReference type="Google" id="ProtNLM"/>
    </source>
</evidence>
<dbReference type="InterPro" id="IPR029377">
    <property type="entry name" value="TMEM220"/>
</dbReference>